<dbReference type="EMBL" id="JABFUD020000018">
    <property type="protein sequence ID" value="KAI5065775.1"/>
    <property type="molecule type" value="Genomic_DNA"/>
</dbReference>
<keyword evidence="3" id="KW-1185">Reference proteome</keyword>
<dbReference type="SUPFAM" id="SSF56112">
    <property type="entry name" value="Protein kinase-like (PK-like)"/>
    <property type="match status" value="1"/>
</dbReference>
<feature type="compositionally biased region" description="Basic and acidic residues" evidence="1">
    <location>
        <begin position="1"/>
        <end position="22"/>
    </location>
</feature>
<reference evidence="2" key="1">
    <citation type="submission" date="2021-01" db="EMBL/GenBank/DDBJ databases">
        <title>Adiantum capillus-veneris genome.</title>
        <authorList>
            <person name="Fang Y."/>
            <person name="Liao Q."/>
        </authorList>
    </citation>
    <scope>NUCLEOTIDE SEQUENCE</scope>
    <source>
        <strain evidence="2">H3</strain>
        <tissue evidence="2">Leaf</tissue>
    </source>
</reference>
<dbReference type="PANTHER" id="PTHR35118:SF3">
    <property type="entry name" value="PROTEIN KINASE SUPERFAMILY PROTEIN"/>
    <property type="match status" value="1"/>
</dbReference>
<dbReference type="Gene3D" id="1.10.510.10">
    <property type="entry name" value="Transferase(Phosphotransferase) domain 1"/>
    <property type="match status" value="1"/>
</dbReference>
<evidence type="ECO:0000313" key="2">
    <source>
        <dbReference type="EMBL" id="KAI5065775.1"/>
    </source>
</evidence>
<comment type="caution">
    <text evidence="2">The sequence shown here is derived from an EMBL/GenBank/DDBJ whole genome shotgun (WGS) entry which is preliminary data.</text>
</comment>
<feature type="compositionally biased region" description="Polar residues" evidence="1">
    <location>
        <begin position="48"/>
        <end position="57"/>
    </location>
</feature>
<dbReference type="OrthoDB" id="1890226at2759"/>
<gene>
    <name evidence="2" type="ORF">GOP47_0018399</name>
</gene>
<feature type="region of interest" description="Disordered" evidence="1">
    <location>
        <begin position="1"/>
        <end position="57"/>
    </location>
</feature>
<dbReference type="PANTHER" id="PTHR35118">
    <property type="entry name" value="KINASE FAMILY PROTEIN"/>
    <property type="match status" value="1"/>
</dbReference>
<proteinExistence type="predicted"/>
<dbReference type="AlphaFoldDB" id="A0A9D4UDH2"/>
<dbReference type="InterPro" id="IPR011009">
    <property type="entry name" value="Kinase-like_dom_sf"/>
</dbReference>
<accession>A0A9D4UDH2</accession>
<organism evidence="2 3">
    <name type="scientific">Adiantum capillus-veneris</name>
    <name type="common">Maidenhair fern</name>
    <dbReference type="NCBI Taxonomy" id="13818"/>
    <lineage>
        <taxon>Eukaryota</taxon>
        <taxon>Viridiplantae</taxon>
        <taxon>Streptophyta</taxon>
        <taxon>Embryophyta</taxon>
        <taxon>Tracheophyta</taxon>
        <taxon>Polypodiopsida</taxon>
        <taxon>Polypodiidae</taxon>
        <taxon>Polypodiales</taxon>
        <taxon>Pteridineae</taxon>
        <taxon>Pteridaceae</taxon>
        <taxon>Vittarioideae</taxon>
        <taxon>Adiantum</taxon>
    </lineage>
</organism>
<protein>
    <submittedName>
        <fullName evidence="2">Uncharacterized protein</fullName>
    </submittedName>
</protein>
<evidence type="ECO:0000256" key="1">
    <source>
        <dbReference type="SAM" id="MobiDB-lite"/>
    </source>
</evidence>
<name>A0A9D4UDH2_ADICA</name>
<evidence type="ECO:0000313" key="3">
    <source>
        <dbReference type="Proteomes" id="UP000886520"/>
    </source>
</evidence>
<sequence length="751" mass="83164">MRSGRRSKELEVAGGHGGEKSFQKSSPGISPDGKSAIAGSSKMGISPKTRSTRSPGNSIKDFLKRLGDSEAFSVLLRSWLDDKFYREGNKHHQVNSPFQLDELRQFDFALEGVQFQQLLRMPVMSSPSSSAMSVEAEMCLAVEDFLHASAQGLWETFWSADDPFPYFVTGSHGFGSKNAYGEKNTSKKVKGPHCAALVGRSGGGAYALWEHILEFVLLKPDLSVEAGQLPDTAVVGQAVFYALHMLLSRKMARTKSAVHKHSDTAYVLLVNSHCGSVVKVEGDVNELDTSTTKVYDNAIAWVQARAHITVSTVEQVWNRLGNANWGDIGALQLLLATFHSMEQCKGTPRKSVSELATDHNTRLQRRRLERRILEVHENGADMTSHHSTKNHREIEEIEEEIETDIVKEMERMKLGQGTILWLEDSHWQRGFKILEDSVEGRRSAYRATALDDVGKLLNVYVGAHPSQLEPSWEDMSTWYQVQRQTRVLNVMKQRGISSKYLPQLVASGRILHPGSCTKQSPGGRCDHPWCGTPILVTSPIGESLDVVVQKHGVLSPEEALKCCHDCLSALRSAGSAGIQHGDITPEHVLRVVGGDGESYHILVEWGHAVLEDRDSPGISLRFSSTYALQEGKLCPASDSESLVYLLYFLCGGSTPHFDSIESALQWRERSWARRAIQQQLGEVSAVLKAFADYVDSLCGTPYPVDYDIWFRRLNRALHGEETGKRMESFSLITKRVSDIAESSGTSGASPI</sequence>
<dbReference type="Proteomes" id="UP000886520">
    <property type="component" value="Chromosome 18"/>
</dbReference>